<keyword evidence="3" id="KW-0255">Endonuclease</keyword>
<dbReference type="Proteomes" id="UP000286288">
    <property type="component" value="Unassembled WGS sequence"/>
</dbReference>
<keyword evidence="1" id="KW-0378">Hydrolase</keyword>
<proteinExistence type="predicted"/>
<dbReference type="Gene3D" id="3.40.1350.10">
    <property type="match status" value="1"/>
</dbReference>
<gene>
    <name evidence="3" type="ORF">DW084_17450</name>
</gene>
<dbReference type="GO" id="GO:0009307">
    <property type="term" value="P:DNA restriction-modification system"/>
    <property type="evidence" value="ECO:0007669"/>
    <property type="project" value="InterPro"/>
</dbReference>
<evidence type="ECO:0000256" key="1">
    <source>
        <dbReference type="ARBA" id="ARBA00022801"/>
    </source>
</evidence>
<dbReference type="AlphaFoldDB" id="A0A415ELY7"/>
<dbReference type="InterPro" id="IPR052906">
    <property type="entry name" value="Type_IV_Methyl-Rstrct_Enzyme"/>
</dbReference>
<dbReference type="GO" id="GO:0003677">
    <property type="term" value="F:DNA binding"/>
    <property type="evidence" value="ECO:0007669"/>
    <property type="project" value="InterPro"/>
</dbReference>
<dbReference type="InterPro" id="IPR007560">
    <property type="entry name" value="Restrct_endonuc_IV_Mrr"/>
</dbReference>
<organism evidence="3 4">
    <name type="scientific">Enterococcus casseliflavus</name>
    <name type="common">Enterococcus flavescens</name>
    <dbReference type="NCBI Taxonomy" id="37734"/>
    <lineage>
        <taxon>Bacteria</taxon>
        <taxon>Bacillati</taxon>
        <taxon>Bacillota</taxon>
        <taxon>Bacilli</taxon>
        <taxon>Lactobacillales</taxon>
        <taxon>Enterococcaceae</taxon>
        <taxon>Enterococcus</taxon>
    </lineage>
</organism>
<dbReference type="PANTHER" id="PTHR30015">
    <property type="entry name" value="MRR RESTRICTION SYSTEM PROTEIN"/>
    <property type="match status" value="1"/>
</dbReference>
<dbReference type="InterPro" id="IPR011856">
    <property type="entry name" value="tRNA_endonuc-like_dom_sf"/>
</dbReference>
<comment type="caution">
    <text evidence="3">The sequence shown here is derived from an EMBL/GenBank/DDBJ whole genome shotgun (WGS) entry which is preliminary data.</text>
</comment>
<dbReference type="SUPFAM" id="SSF52980">
    <property type="entry name" value="Restriction endonuclease-like"/>
    <property type="match status" value="1"/>
</dbReference>
<dbReference type="Pfam" id="PF04471">
    <property type="entry name" value="Mrr_cat"/>
    <property type="match status" value="1"/>
</dbReference>
<sequence>MFSFKKKKEVINLPELSNFNERTYPKKLKKIVAQLETCKSEDLNYIAECILQKMGYTVQNIDGYKDGGIDVYAFSNNKKAIAVQCKAWNPQKTTERISKPLVAAFKGIFPDKGFPNGLFITTHFFTDQALEIAGENLLLVDRKKLIELLAHFYPEMISELFYYKTLTELEDCKSCKNGKKLKLYNKKKRNYYYICETCGEYSSFNYSS</sequence>
<name>A0A415ELY7_ENTCA</name>
<dbReference type="PANTHER" id="PTHR30015:SF7">
    <property type="entry name" value="TYPE IV METHYL-DIRECTED RESTRICTION ENZYME ECOKMRR"/>
    <property type="match status" value="1"/>
</dbReference>
<reference evidence="3 4" key="1">
    <citation type="submission" date="2018-08" db="EMBL/GenBank/DDBJ databases">
        <title>A genome reference for cultivated species of the human gut microbiota.</title>
        <authorList>
            <person name="Zou Y."/>
            <person name="Xue W."/>
            <person name="Luo G."/>
        </authorList>
    </citation>
    <scope>NUCLEOTIDE SEQUENCE [LARGE SCALE GENOMIC DNA]</scope>
    <source>
        <strain evidence="3 4">AF48-16</strain>
    </source>
</reference>
<evidence type="ECO:0000259" key="2">
    <source>
        <dbReference type="Pfam" id="PF04471"/>
    </source>
</evidence>
<accession>A0A415ELY7</accession>
<evidence type="ECO:0000313" key="4">
    <source>
        <dbReference type="Proteomes" id="UP000286288"/>
    </source>
</evidence>
<dbReference type="GO" id="GO:0015666">
    <property type="term" value="F:restriction endodeoxyribonuclease activity"/>
    <property type="evidence" value="ECO:0007669"/>
    <property type="project" value="TreeGrafter"/>
</dbReference>
<dbReference type="InterPro" id="IPR011335">
    <property type="entry name" value="Restrct_endonuc-II-like"/>
</dbReference>
<keyword evidence="3" id="KW-0540">Nuclease</keyword>
<dbReference type="EMBL" id="QRMZ01000037">
    <property type="protein sequence ID" value="RHK03265.1"/>
    <property type="molecule type" value="Genomic_DNA"/>
</dbReference>
<evidence type="ECO:0000313" key="3">
    <source>
        <dbReference type="EMBL" id="RHK03265.1"/>
    </source>
</evidence>
<protein>
    <submittedName>
        <fullName evidence="3">Restriction endonuclease</fullName>
    </submittedName>
</protein>
<feature type="domain" description="Restriction endonuclease type IV Mrr" evidence="2">
    <location>
        <begin position="36"/>
        <end position="149"/>
    </location>
</feature>